<reference evidence="1" key="1">
    <citation type="journal article" date="2023" name="G3 (Bethesda)">
        <title>A reference genome for the long-term kleptoplast-retaining sea slug Elysia crispata morphotype clarki.</title>
        <authorList>
            <person name="Eastman K.E."/>
            <person name="Pendleton A.L."/>
            <person name="Shaikh M.A."/>
            <person name="Suttiyut T."/>
            <person name="Ogas R."/>
            <person name="Tomko P."/>
            <person name="Gavelis G."/>
            <person name="Widhalm J.R."/>
            <person name="Wisecaver J.H."/>
        </authorList>
    </citation>
    <scope>NUCLEOTIDE SEQUENCE</scope>
    <source>
        <strain evidence="1">ECLA1</strain>
    </source>
</reference>
<name>A0AAE0YLS8_9GAST</name>
<accession>A0AAE0YLS8</accession>
<proteinExistence type="predicted"/>
<keyword evidence="2" id="KW-1185">Reference proteome</keyword>
<dbReference type="Proteomes" id="UP001283361">
    <property type="component" value="Unassembled WGS sequence"/>
</dbReference>
<evidence type="ECO:0000313" key="2">
    <source>
        <dbReference type="Proteomes" id="UP001283361"/>
    </source>
</evidence>
<dbReference type="EMBL" id="JAWDGP010005946">
    <property type="protein sequence ID" value="KAK3749322.1"/>
    <property type="molecule type" value="Genomic_DNA"/>
</dbReference>
<gene>
    <name evidence="1" type="ORF">RRG08_056202</name>
</gene>
<sequence>MSESAYPPVKLVRPNSTCMPNGGVTACSHLNSTGKLTGRCIDLGLQSRRRAATTAKLTRSEFRPILQTPETSTEERPFFL</sequence>
<organism evidence="1 2">
    <name type="scientific">Elysia crispata</name>
    <name type="common">lettuce slug</name>
    <dbReference type="NCBI Taxonomy" id="231223"/>
    <lineage>
        <taxon>Eukaryota</taxon>
        <taxon>Metazoa</taxon>
        <taxon>Spiralia</taxon>
        <taxon>Lophotrochozoa</taxon>
        <taxon>Mollusca</taxon>
        <taxon>Gastropoda</taxon>
        <taxon>Heterobranchia</taxon>
        <taxon>Euthyneura</taxon>
        <taxon>Panpulmonata</taxon>
        <taxon>Sacoglossa</taxon>
        <taxon>Placobranchoidea</taxon>
        <taxon>Plakobranchidae</taxon>
        <taxon>Elysia</taxon>
    </lineage>
</organism>
<protein>
    <submittedName>
        <fullName evidence="1">Uncharacterized protein</fullName>
    </submittedName>
</protein>
<evidence type="ECO:0000313" key="1">
    <source>
        <dbReference type="EMBL" id="KAK3749322.1"/>
    </source>
</evidence>
<dbReference type="AlphaFoldDB" id="A0AAE0YLS8"/>
<comment type="caution">
    <text evidence="1">The sequence shown here is derived from an EMBL/GenBank/DDBJ whole genome shotgun (WGS) entry which is preliminary data.</text>
</comment>